<dbReference type="EMBL" id="CP015098">
    <property type="protein sequence ID" value="AMW15074.1"/>
    <property type="molecule type" value="Genomic_DNA"/>
</dbReference>
<evidence type="ECO:0000313" key="2">
    <source>
        <dbReference type="Proteomes" id="UP000076096"/>
    </source>
</evidence>
<keyword evidence="2" id="KW-1185">Reference proteome</keyword>
<protein>
    <submittedName>
        <fullName evidence="1">Uncharacterized protein</fullName>
    </submittedName>
</protein>
<gene>
    <name evidence="1" type="ORF">A4E84_00180</name>
</gene>
<dbReference type="InterPro" id="IPR048000">
    <property type="entry name" value="TnsA-like"/>
</dbReference>
<sequence>MHYGFKAMRTQVMLLDHDPQVVALACRPVELLWRGRGGRVVSHAPHLMARLADGSGLLVDCVGRFGAGRRLVRRAVHLEAAAATAGWHYRLVGFPSSAVEANVRWLAGYRHPRCACGRLAEVAACFRTPRALIEGVRLLGDPIAVWPSVFHALWAGVLKTPLERPLHERAVAVTSGVGAER</sequence>
<organism evidence="1 2">
    <name type="scientific">Streptomyces qaidamensis</name>
    <dbReference type="NCBI Taxonomy" id="1783515"/>
    <lineage>
        <taxon>Bacteria</taxon>
        <taxon>Bacillati</taxon>
        <taxon>Actinomycetota</taxon>
        <taxon>Actinomycetes</taxon>
        <taxon>Kitasatosporales</taxon>
        <taxon>Streptomycetaceae</taxon>
        <taxon>Streptomyces</taxon>
        <taxon>Streptomyces aurantiacus group</taxon>
    </lineage>
</organism>
<reference evidence="2" key="1">
    <citation type="submission" date="2016-04" db="EMBL/GenBank/DDBJ databases">
        <authorList>
            <person name="Zhang B."/>
        </authorList>
    </citation>
    <scope>NUCLEOTIDE SEQUENCE [LARGE SCALE GENOMIC DNA]</scope>
    <source>
        <strain evidence="2">S10</strain>
    </source>
</reference>
<dbReference type="AlphaFoldDB" id="A0A143CCC9"/>
<dbReference type="Proteomes" id="UP000076096">
    <property type="component" value="Chromosome"/>
</dbReference>
<dbReference type="KEGG" id="stsi:A4E84_00180"/>
<evidence type="ECO:0000313" key="1">
    <source>
        <dbReference type="EMBL" id="AMW15074.1"/>
    </source>
</evidence>
<proteinExistence type="predicted"/>
<accession>A0A143CCC9</accession>
<dbReference type="NCBIfam" id="NF033179">
    <property type="entry name" value="TnsA_like_Actin"/>
    <property type="match status" value="1"/>
</dbReference>
<dbReference type="STRING" id="1783515.A4E84_00180"/>
<name>A0A143CCC9_9ACTN</name>